<evidence type="ECO:0000313" key="2">
    <source>
        <dbReference type="Proteomes" id="UP000183508"/>
    </source>
</evidence>
<keyword evidence="2" id="KW-1185">Reference proteome</keyword>
<dbReference type="PANTHER" id="PTHR38453">
    <property type="entry name" value="CYTOPLASMIC PROTEIN-RELATED"/>
    <property type="match status" value="1"/>
</dbReference>
<reference evidence="2" key="1">
    <citation type="submission" date="2016-10" db="EMBL/GenBank/DDBJ databases">
        <authorList>
            <person name="Varghese N."/>
        </authorList>
    </citation>
    <scope>NUCLEOTIDE SEQUENCE [LARGE SCALE GENOMIC DNA]</scope>
    <source>
        <strain evidence="2">DSM 17980</strain>
    </source>
</reference>
<dbReference type="InterPro" id="IPR007423">
    <property type="entry name" value="Sel_put"/>
</dbReference>
<accession>A0A1I7GIG3</accession>
<dbReference type="eggNOG" id="COG2879">
    <property type="taxonomic scope" value="Bacteria"/>
</dbReference>
<evidence type="ECO:0000313" key="1">
    <source>
        <dbReference type="EMBL" id="SFU48205.1"/>
    </source>
</evidence>
<protein>
    <submittedName>
        <fullName evidence="1">Uncharacterized short protein YbdD, DUF466 family</fullName>
    </submittedName>
</protein>
<dbReference type="PANTHER" id="PTHR38453:SF1">
    <property type="entry name" value="CYTOPLASMIC PROTEIN"/>
    <property type="match status" value="1"/>
</dbReference>
<name>A0A1I7GIG3_9BACL</name>
<gene>
    <name evidence="1" type="ORF">SAMN05421543_102224</name>
</gene>
<dbReference type="Proteomes" id="UP000183508">
    <property type="component" value="Unassembled WGS sequence"/>
</dbReference>
<dbReference type="AlphaFoldDB" id="A0A1I7GIG3"/>
<dbReference type="OrthoDB" id="9814284at2"/>
<sequence>MNQLIAAWKRLNTHVKTIFGMPNYERYLEHHRQAHPGETPMSEREYYMYCLKERYESGKVTRCC</sequence>
<dbReference type="Pfam" id="PF04328">
    <property type="entry name" value="Sel_put"/>
    <property type="match status" value="1"/>
</dbReference>
<dbReference type="EMBL" id="FPBV01000002">
    <property type="protein sequence ID" value="SFU48205.1"/>
    <property type="molecule type" value="Genomic_DNA"/>
</dbReference>
<proteinExistence type="predicted"/>
<organism evidence="1 2">
    <name type="scientific">Alicyclobacillus macrosporangiidus</name>
    <dbReference type="NCBI Taxonomy" id="392015"/>
    <lineage>
        <taxon>Bacteria</taxon>
        <taxon>Bacillati</taxon>
        <taxon>Bacillota</taxon>
        <taxon>Bacilli</taxon>
        <taxon>Bacillales</taxon>
        <taxon>Alicyclobacillaceae</taxon>
        <taxon>Alicyclobacillus</taxon>
    </lineage>
</organism>
<dbReference type="RefSeq" id="WP_074949640.1">
    <property type="nucleotide sequence ID" value="NZ_FPBV01000002.1"/>
</dbReference>
<dbReference type="STRING" id="392015.SAMN05421543_102224"/>